<keyword evidence="6" id="KW-0963">Cytoplasm</keyword>
<dbReference type="CDD" id="cd19494">
    <property type="entry name" value="Elp4"/>
    <property type="match status" value="1"/>
</dbReference>
<evidence type="ECO:0000256" key="3">
    <source>
        <dbReference type="ARBA" id="ARBA00005043"/>
    </source>
</evidence>
<evidence type="ECO:0000256" key="8">
    <source>
        <dbReference type="ARBA" id="ARBA00023242"/>
    </source>
</evidence>
<evidence type="ECO:0000256" key="6">
    <source>
        <dbReference type="ARBA" id="ARBA00022490"/>
    </source>
</evidence>
<evidence type="ECO:0000313" key="10">
    <source>
        <dbReference type="Proteomes" id="UP000695000"/>
    </source>
</evidence>
<evidence type="ECO:0000256" key="9">
    <source>
        <dbReference type="SAM" id="MobiDB-lite"/>
    </source>
</evidence>
<gene>
    <name evidence="11" type="primary">LOC108559914</name>
</gene>
<keyword evidence="10" id="KW-1185">Reference proteome</keyword>
<sequence>MEKRATLNIAGTKINPASSQLLVSTGIPALDEKLGGGVPVGGIVLIEEDAQGSYAKVMMKYFLAEGIVNKHSSYIASLECDPQEDLFHSLPAQTNTDVEDVNNPMGNNKMSIAFRYQHLPTRDKQIKSSFGHYYDLSKCISKDLTATADVKFLKEVVNVDEDPYNELLMDIRSRIFDGDNVLLTGNLATKNVLRLGLHQLGTPLWGGSVANLKKFLYYLRALLRKSFSVAMITIPTHLSEELKAAFDERLVYISDIALGLQAFAGTKLERNKSLADYNGFFHFIKIAAINTLVSKHPGSVEFTFKLRKKKFSIETLHLPPDLGDDESNKKEAPQLGCGSSTKHLLEF</sequence>
<feature type="compositionally biased region" description="Polar residues" evidence="9">
    <location>
        <begin position="337"/>
        <end position="347"/>
    </location>
</feature>
<protein>
    <recommendedName>
        <fullName evidence="5">Elongator complex protein 4</fullName>
    </recommendedName>
</protein>
<comment type="similarity">
    <text evidence="4">Belongs to the ELP4 family.</text>
</comment>
<keyword evidence="7" id="KW-0819">tRNA processing</keyword>
<dbReference type="InterPro" id="IPR027417">
    <property type="entry name" value="P-loop_NTPase"/>
</dbReference>
<dbReference type="Pfam" id="PF05625">
    <property type="entry name" value="PAXNEB"/>
    <property type="match status" value="1"/>
</dbReference>
<dbReference type="PANTHER" id="PTHR12896:SF1">
    <property type="entry name" value="ELONGATOR COMPLEX PROTEIN 4"/>
    <property type="match status" value="1"/>
</dbReference>
<evidence type="ECO:0000256" key="1">
    <source>
        <dbReference type="ARBA" id="ARBA00004123"/>
    </source>
</evidence>
<organism evidence="10 11">
    <name type="scientific">Nicrophorus vespilloides</name>
    <name type="common">Boreal carrion beetle</name>
    <dbReference type="NCBI Taxonomy" id="110193"/>
    <lineage>
        <taxon>Eukaryota</taxon>
        <taxon>Metazoa</taxon>
        <taxon>Ecdysozoa</taxon>
        <taxon>Arthropoda</taxon>
        <taxon>Hexapoda</taxon>
        <taxon>Insecta</taxon>
        <taxon>Pterygota</taxon>
        <taxon>Neoptera</taxon>
        <taxon>Endopterygota</taxon>
        <taxon>Coleoptera</taxon>
        <taxon>Polyphaga</taxon>
        <taxon>Staphyliniformia</taxon>
        <taxon>Silphidae</taxon>
        <taxon>Nicrophorinae</taxon>
        <taxon>Nicrophorus</taxon>
    </lineage>
</organism>
<accession>A0ABM1MDY9</accession>
<evidence type="ECO:0000256" key="2">
    <source>
        <dbReference type="ARBA" id="ARBA00004496"/>
    </source>
</evidence>
<dbReference type="RefSeq" id="XP_017772789.1">
    <property type="nucleotide sequence ID" value="XM_017917300.1"/>
</dbReference>
<dbReference type="GeneID" id="108559914"/>
<evidence type="ECO:0000256" key="5">
    <source>
        <dbReference type="ARBA" id="ARBA00020265"/>
    </source>
</evidence>
<name>A0ABM1MDY9_NICVS</name>
<dbReference type="PANTHER" id="PTHR12896">
    <property type="entry name" value="PAX6 NEIGHBOR PROTEIN PAXNEB"/>
    <property type="match status" value="1"/>
</dbReference>
<dbReference type="InterPro" id="IPR008728">
    <property type="entry name" value="Elongator_complex_protein_4"/>
</dbReference>
<evidence type="ECO:0000256" key="7">
    <source>
        <dbReference type="ARBA" id="ARBA00022694"/>
    </source>
</evidence>
<reference evidence="11" key="1">
    <citation type="submission" date="2025-08" db="UniProtKB">
        <authorList>
            <consortium name="RefSeq"/>
        </authorList>
    </citation>
    <scope>IDENTIFICATION</scope>
    <source>
        <tissue evidence="11">Whole Larva</tissue>
    </source>
</reference>
<dbReference type="Proteomes" id="UP000695000">
    <property type="component" value="Unplaced"/>
</dbReference>
<evidence type="ECO:0000256" key="4">
    <source>
        <dbReference type="ARBA" id="ARBA00007573"/>
    </source>
</evidence>
<keyword evidence="8" id="KW-0539">Nucleus</keyword>
<comment type="subcellular location">
    <subcellularLocation>
        <location evidence="2">Cytoplasm</location>
    </subcellularLocation>
    <subcellularLocation>
        <location evidence="1">Nucleus</location>
    </subcellularLocation>
</comment>
<proteinExistence type="inferred from homology"/>
<evidence type="ECO:0000313" key="11">
    <source>
        <dbReference type="RefSeq" id="XP_017772789.1"/>
    </source>
</evidence>
<dbReference type="Gene3D" id="3.40.50.300">
    <property type="entry name" value="P-loop containing nucleotide triphosphate hydrolases"/>
    <property type="match status" value="1"/>
</dbReference>
<comment type="pathway">
    <text evidence="3">tRNA modification; 5-methoxycarbonylmethyl-2-thiouridine-tRNA biosynthesis.</text>
</comment>
<feature type="region of interest" description="Disordered" evidence="9">
    <location>
        <begin position="322"/>
        <end position="347"/>
    </location>
</feature>